<comment type="subcellular location">
    <subcellularLocation>
        <location evidence="1">Membrane</location>
        <topology evidence="1">Multi-pass membrane protein</topology>
    </subcellularLocation>
</comment>
<evidence type="ECO:0000256" key="10">
    <source>
        <dbReference type="ARBA" id="ARBA00023157"/>
    </source>
</evidence>
<comment type="caution">
    <text evidence="13">The sequence shown here is derived from an EMBL/GenBank/DDBJ whole genome shotgun (WGS) entry which is preliminary data.</text>
</comment>
<dbReference type="GO" id="GO:0046872">
    <property type="term" value="F:metal ion binding"/>
    <property type="evidence" value="ECO:0007669"/>
    <property type="project" value="UniProtKB-KW"/>
</dbReference>
<keyword evidence="10" id="KW-1015">Disulfide bond</keyword>
<evidence type="ECO:0000256" key="3">
    <source>
        <dbReference type="ARBA" id="ARBA00022692"/>
    </source>
</evidence>
<feature type="transmembrane region" description="Helical" evidence="12">
    <location>
        <begin position="173"/>
        <end position="191"/>
    </location>
</feature>
<reference evidence="13 14" key="1">
    <citation type="submission" date="2018-11" db="EMBL/GenBank/DDBJ databases">
        <title>Arenibacter aquaticus sp.nov., a marine bacterium isolated from surface seawater in the South China Sea.</title>
        <authorList>
            <person name="Guo J."/>
            <person name="Sun J."/>
        </authorList>
    </citation>
    <scope>NUCLEOTIDE SEQUENCE [LARGE SCALE GENOMIC DNA]</scope>
    <source>
        <strain evidence="13 14">GUO666</strain>
    </source>
</reference>
<dbReference type="InterPro" id="IPR003780">
    <property type="entry name" value="COX15/CtaA_fam"/>
</dbReference>
<feature type="transmembrane region" description="Helical" evidence="12">
    <location>
        <begin position="12"/>
        <end position="30"/>
    </location>
</feature>
<feature type="transmembrane region" description="Helical" evidence="12">
    <location>
        <begin position="116"/>
        <end position="136"/>
    </location>
</feature>
<keyword evidence="7" id="KW-0408">Iron</keyword>
<keyword evidence="5 12" id="KW-1133">Transmembrane helix</keyword>
<evidence type="ECO:0000256" key="9">
    <source>
        <dbReference type="ARBA" id="ARBA00023136"/>
    </source>
</evidence>
<dbReference type="Pfam" id="PF02628">
    <property type="entry name" value="COX15-CtaA"/>
    <property type="match status" value="2"/>
</dbReference>
<gene>
    <name evidence="13" type="ORF">EHW67_12140</name>
</gene>
<evidence type="ECO:0000256" key="4">
    <source>
        <dbReference type="ARBA" id="ARBA00022723"/>
    </source>
</evidence>
<keyword evidence="9 12" id="KW-0472">Membrane</keyword>
<feature type="transmembrane region" description="Helical" evidence="12">
    <location>
        <begin position="317"/>
        <end position="337"/>
    </location>
</feature>
<organism evidence="13 14">
    <name type="scientific">Arenibacter aquaticus</name>
    <dbReference type="NCBI Taxonomy" id="2489054"/>
    <lineage>
        <taxon>Bacteria</taxon>
        <taxon>Pseudomonadati</taxon>
        <taxon>Bacteroidota</taxon>
        <taxon>Flavobacteriia</taxon>
        <taxon>Flavobacteriales</taxon>
        <taxon>Flavobacteriaceae</taxon>
        <taxon>Arenibacter</taxon>
    </lineage>
</organism>
<evidence type="ECO:0000256" key="2">
    <source>
        <dbReference type="ARBA" id="ARBA00022475"/>
    </source>
</evidence>
<dbReference type="EMBL" id="RQPJ01000006">
    <property type="protein sequence ID" value="RTE53226.1"/>
    <property type="molecule type" value="Genomic_DNA"/>
</dbReference>
<feature type="transmembrane region" description="Helical" evidence="12">
    <location>
        <begin position="211"/>
        <end position="232"/>
    </location>
</feature>
<keyword evidence="6" id="KW-0560">Oxidoreductase</keyword>
<keyword evidence="3 12" id="KW-0812">Transmembrane</keyword>
<keyword evidence="4" id="KW-0479">Metal-binding</keyword>
<feature type="transmembrane region" description="Helical" evidence="12">
    <location>
        <begin position="286"/>
        <end position="305"/>
    </location>
</feature>
<evidence type="ECO:0000256" key="11">
    <source>
        <dbReference type="ARBA" id="ARBA00023444"/>
    </source>
</evidence>
<dbReference type="GO" id="GO:0006784">
    <property type="term" value="P:heme A biosynthetic process"/>
    <property type="evidence" value="ECO:0007669"/>
    <property type="project" value="InterPro"/>
</dbReference>
<sequence>MQKYFTKIAKIALVLVYLVIVAGAVVRMTGSGMGCPDWPKCFGYYIPPTDISELQWTANRDFKKGQVIIVDDSLWVAKSNFITSTSYNTNNWEPYTKHDYAIFNPFHTWTEFINRLFGALAGIGTLVMAIVSFSFWKKKPKITILSWLVVFAMGFQAWLGATVVYSVLAPAKITVHMVMALFIVAMILYIIHASRNPQSPSLPDKTTRNLLWIALITSLIQVVLGTQVRQFVDEQSKIMGENAPQLWLDTPSIAFYLHRSFSIFVILLNVFLATRIFKKKLGYTKINWVLALLFLEVITGMAMYYMDFPFSSQPLHLVIASVLFGFQFYLVLEAIYASKTTKTL</sequence>
<evidence type="ECO:0000256" key="5">
    <source>
        <dbReference type="ARBA" id="ARBA00022989"/>
    </source>
</evidence>
<dbReference type="InterPro" id="IPR050450">
    <property type="entry name" value="COX15/CtaA_HemeA_synthase"/>
</dbReference>
<evidence type="ECO:0000256" key="8">
    <source>
        <dbReference type="ARBA" id="ARBA00023133"/>
    </source>
</evidence>
<feature type="transmembrane region" description="Helical" evidence="12">
    <location>
        <begin position="148"/>
        <end position="167"/>
    </location>
</feature>
<dbReference type="AlphaFoldDB" id="A0A3S0BWG7"/>
<evidence type="ECO:0000256" key="1">
    <source>
        <dbReference type="ARBA" id="ARBA00004141"/>
    </source>
</evidence>
<accession>A0A3S0BWG7</accession>
<dbReference type="RefSeq" id="WP_126162662.1">
    <property type="nucleotide sequence ID" value="NZ_RQPJ01000006.1"/>
</dbReference>
<dbReference type="PANTHER" id="PTHR35457">
    <property type="entry name" value="HEME A SYNTHASE"/>
    <property type="match status" value="1"/>
</dbReference>
<evidence type="ECO:0000256" key="12">
    <source>
        <dbReference type="SAM" id="Phobius"/>
    </source>
</evidence>
<name>A0A3S0BWG7_9FLAO</name>
<keyword evidence="8" id="KW-0350">Heme biosynthesis</keyword>
<evidence type="ECO:0000256" key="7">
    <source>
        <dbReference type="ARBA" id="ARBA00023004"/>
    </source>
</evidence>
<evidence type="ECO:0000313" key="14">
    <source>
        <dbReference type="Proteomes" id="UP000267585"/>
    </source>
</evidence>
<dbReference type="Proteomes" id="UP000267585">
    <property type="component" value="Unassembled WGS sequence"/>
</dbReference>
<evidence type="ECO:0000256" key="6">
    <source>
        <dbReference type="ARBA" id="ARBA00023002"/>
    </source>
</evidence>
<keyword evidence="14" id="KW-1185">Reference proteome</keyword>
<feature type="transmembrane region" description="Helical" evidence="12">
    <location>
        <begin position="252"/>
        <end position="274"/>
    </location>
</feature>
<keyword evidence="2" id="KW-1003">Cell membrane</keyword>
<dbReference type="PANTHER" id="PTHR35457:SF1">
    <property type="entry name" value="HEME A SYNTHASE"/>
    <property type="match status" value="1"/>
</dbReference>
<dbReference type="OrthoDB" id="1447144at2"/>
<comment type="pathway">
    <text evidence="11">Porphyrin-containing compound metabolism.</text>
</comment>
<protein>
    <submittedName>
        <fullName evidence="13">Heme A synthase</fullName>
    </submittedName>
</protein>
<evidence type="ECO:0000313" key="13">
    <source>
        <dbReference type="EMBL" id="RTE53226.1"/>
    </source>
</evidence>
<proteinExistence type="predicted"/>
<dbReference type="GO" id="GO:0016020">
    <property type="term" value="C:membrane"/>
    <property type="evidence" value="ECO:0007669"/>
    <property type="project" value="UniProtKB-SubCell"/>
</dbReference>
<dbReference type="GO" id="GO:0016491">
    <property type="term" value="F:oxidoreductase activity"/>
    <property type="evidence" value="ECO:0007669"/>
    <property type="project" value="UniProtKB-KW"/>
</dbReference>